<dbReference type="EMBL" id="BAABHO010000023">
    <property type="protein sequence ID" value="GAA4793198.1"/>
    <property type="molecule type" value="Genomic_DNA"/>
</dbReference>
<feature type="region of interest" description="Disordered" evidence="1">
    <location>
        <begin position="1"/>
        <end position="29"/>
    </location>
</feature>
<reference evidence="3" key="1">
    <citation type="journal article" date="2019" name="Int. J. Syst. Evol. Microbiol.">
        <title>The Global Catalogue of Microorganisms (GCM) 10K type strain sequencing project: providing services to taxonomists for standard genome sequencing and annotation.</title>
        <authorList>
            <consortium name="The Broad Institute Genomics Platform"/>
            <consortium name="The Broad Institute Genome Sequencing Center for Infectious Disease"/>
            <person name="Wu L."/>
            <person name="Ma J."/>
        </authorList>
    </citation>
    <scope>NUCLEOTIDE SEQUENCE [LARGE SCALE GENOMIC DNA]</scope>
    <source>
        <strain evidence="3">JCM 17979</strain>
    </source>
</reference>
<evidence type="ECO:0000256" key="1">
    <source>
        <dbReference type="SAM" id="MobiDB-lite"/>
    </source>
</evidence>
<evidence type="ECO:0000313" key="2">
    <source>
        <dbReference type="EMBL" id="GAA4793198.1"/>
    </source>
</evidence>
<sequence>MTASQSTDVSPESATPSPQMQTATVTATPWRRMACNRPENRPPSVAPMAIEAKSQPSAVPPPGGSPNTVTAASGNTARGIPTAMATMSTRNDTSSTWLMAA</sequence>
<dbReference type="Proteomes" id="UP001500928">
    <property type="component" value="Unassembled WGS sequence"/>
</dbReference>
<accession>A0ABP9BC74</accession>
<organism evidence="2 3">
    <name type="scientific">Actinomycetospora chlora</name>
    <dbReference type="NCBI Taxonomy" id="663608"/>
    <lineage>
        <taxon>Bacteria</taxon>
        <taxon>Bacillati</taxon>
        <taxon>Actinomycetota</taxon>
        <taxon>Actinomycetes</taxon>
        <taxon>Pseudonocardiales</taxon>
        <taxon>Pseudonocardiaceae</taxon>
        <taxon>Actinomycetospora</taxon>
    </lineage>
</organism>
<gene>
    <name evidence="2" type="ORF">GCM10023200_31220</name>
</gene>
<name>A0ABP9BC74_9PSEU</name>
<feature type="compositionally biased region" description="Polar residues" evidence="1">
    <location>
        <begin position="65"/>
        <end position="76"/>
    </location>
</feature>
<evidence type="ECO:0000313" key="3">
    <source>
        <dbReference type="Proteomes" id="UP001500928"/>
    </source>
</evidence>
<keyword evidence="3" id="KW-1185">Reference proteome</keyword>
<comment type="caution">
    <text evidence="2">The sequence shown here is derived from an EMBL/GenBank/DDBJ whole genome shotgun (WGS) entry which is preliminary data.</text>
</comment>
<feature type="region of interest" description="Disordered" evidence="1">
    <location>
        <begin position="53"/>
        <end position="101"/>
    </location>
</feature>
<proteinExistence type="predicted"/>
<feature type="compositionally biased region" description="Polar residues" evidence="1">
    <location>
        <begin position="1"/>
        <end position="27"/>
    </location>
</feature>
<feature type="compositionally biased region" description="Polar residues" evidence="1">
    <location>
        <begin position="85"/>
        <end position="101"/>
    </location>
</feature>
<protein>
    <submittedName>
        <fullName evidence="2">Uncharacterized protein</fullName>
    </submittedName>
</protein>